<reference evidence="1 2" key="1">
    <citation type="submission" date="2015-09" db="EMBL/GenBank/DDBJ databases">
        <authorList>
            <consortium name="Pathogen Informatics"/>
        </authorList>
    </citation>
    <scope>NUCLEOTIDE SEQUENCE [LARGE SCALE GENOMIC DNA]</scope>
    <source>
        <strain evidence="1 2">2789STDY5834946</strain>
    </source>
</reference>
<gene>
    <name evidence="1" type="ORF">ERS852558_00974</name>
</gene>
<dbReference type="AlphaFoldDB" id="A0A174R6S0"/>
<dbReference type="RefSeq" id="WP_008766300.1">
    <property type="nucleotide sequence ID" value="NZ_CZBL01000003.1"/>
</dbReference>
<dbReference type="Proteomes" id="UP000095725">
    <property type="component" value="Unassembled WGS sequence"/>
</dbReference>
<accession>A0A174R6S0</accession>
<protein>
    <submittedName>
        <fullName evidence="1">Uncharacterized protein</fullName>
    </submittedName>
</protein>
<dbReference type="EMBL" id="CZBL01000003">
    <property type="protein sequence ID" value="CUP78720.1"/>
    <property type="molecule type" value="Genomic_DNA"/>
</dbReference>
<proteinExistence type="predicted"/>
<name>A0A174R6S0_9BACE</name>
<evidence type="ECO:0000313" key="1">
    <source>
        <dbReference type="EMBL" id="CUP78720.1"/>
    </source>
</evidence>
<organism evidence="1 2">
    <name type="scientific">Bacteroides caccae</name>
    <dbReference type="NCBI Taxonomy" id="47678"/>
    <lineage>
        <taxon>Bacteria</taxon>
        <taxon>Pseudomonadati</taxon>
        <taxon>Bacteroidota</taxon>
        <taxon>Bacteroidia</taxon>
        <taxon>Bacteroidales</taxon>
        <taxon>Bacteroidaceae</taxon>
        <taxon>Bacteroides</taxon>
    </lineage>
</organism>
<evidence type="ECO:0000313" key="2">
    <source>
        <dbReference type="Proteomes" id="UP000095725"/>
    </source>
</evidence>
<sequence>MQARNFPVFRDNTDSWFQIEFVMVLFNGVRTGFQWEQVKRGEAATILGQCRDLR</sequence>